<protein>
    <submittedName>
        <fullName evidence="1">Uncharacterized protein</fullName>
    </submittedName>
</protein>
<dbReference type="AlphaFoldDB" id="A0A2C9LKG2"/>
<organism evidence="1 2">
    <name type="scientific">Biomphalaria glabrata</name>
    <name type="common">Bloodfluke planorb</name>
    <name type="synonym">Freshwater snail</name>
    <dbReference type="NCBI Taxonomy" id="6526"/>
    <lineage>
        <taxon>Eukaryota</taxon>
        <taxon>Metazoa</taxon>
        <taxon>Spiralia</taxon>
        <taxon>Lophotrochozoa</taxon>
        <taxon>Mollusca</taxon>
        <taxon>Gastropoda</taxon>
        <taxon>Heterobranchia</taxon>
        <taxon>Euthyneura</taxon>
        <taxon>Panpulmonata</taxon>
        <taxon>Hygrophila</taxon>
        <taxon>Lymnaeoidea</taxon>
        <taxon>Planorbidae</taxon>
        <taxon>Biomphalaria</taxon>
    </lineage>
</organism>
<reference evidence="1" key="1">
    <citation type="submission" date="2020-05" db="UniProtKB">
        <authorList>
            <consortium name="EnsemblMetazoa"/>
        </authorList>
    </citation>
    <scope>IDENTIFICATION</scope>
    <source>
        <strain evidence="1">BB02</strain>
    </source>
</reference>
<evidence type="ECO:0000313" key="1">
    <source>
        <dbReference type="EnsemblMetazoa" id="BGLB032193-PA"/>
    </source>
</evidence>
<gene>
    <name evidence="1" type="primary">106065933</name>
</gene>
<dbReference type="KEGG" id="bgt:106065933"/>
<dbReference type="Proteomes" id="UP000076420">
    <property type="component" value="Unassembled WGS sequence"/>
</dbReference>
<proteinExistence type="predicted"/>
<name>A0A2C9LKG2_BIOGL</name>
<sequence>MPKRKCKFSDNMKSKYPCFRKGRFEEEAECLICGEGTFISVAHHGSSDLDNHVHSEKHKRKAEKYFKDEIDSSLIKVELDETSGSMMMRTSSGRLLETIPQDEELKTGDLSYIYATRRSFSQESSSSLEDLSFSSKCKTKESKFKAKCSTSVTSSSCEGNSLSSKSNLRSSFQIYSQSLKQK</sequence>
<dbReference type="VEuPathDB" id="VectorBase:BGLB032193"/>
<accession>A0A2C9LKG2</accession>
<dbReference type="EnsemblMetazoa" id="BGLB032193-RA">
    <property type="protein sequence ID" value="BGLB032193-PA"/>
    <property type="gene ID" value="BGLB032193"/>
</dbReference>
<dbReference type="VEuPathDB" id="VectorBase:BGLAX_038107"/>
<evidence type="ECO:0000313" key="2">
    <source>
        <dbReference type="Proteomes" id="UP000076420"/>
    </source>
</evidence>